<evidence type="ECO:0000259" key="1">
    <source>
        <dbReference type="Pfam" id="PF18485"/>
    </source>
</evidence>
<dbReference type="FunFam" id="3.40.30.10:FF:000136">
    <property type="entry name" value="methionine--tRNA ligase, cytoplasmic"/>
    <property type="match status" value="1"/>
</dbReference>
<dbReference type="AlphaFoldDB" id="A0A2J8KW53"/>
<evidence type="ECO:0000313" key="3">
    <source>
        <dbReference type="Proteomes" id="UP000236370"/>
    </source>
</evidence>
<dbReference type="Gene3D" id="3.40.30.10">
    <property type="entry name" value="Glutaredoxin"/>
    <property type="match status" value="1"/>
</dbReference>
<reference evidence="2 3" key="1">
    <citation type="submission" date="2017-12" db="EMBL/GenBank/DDBJ databases">
        <title>High-resolution comparative analysis of great ape genomes.</title>
        <authorList>
            <person name="Pollen A."/>
            <person name="Hastie A."/>
            <person name="Hormozdiari F."/>
            <person name="Dougherty M."/>
            <person name="Liu R."/>
            <person name="Chaisson M."/>
            <person name="Hoppe E."/>
            <person name="Hill C."/>
            <person name="Pang A."/>
            <person name="Hillier L."/>
            <person name="Baker C."/>
            <person name="Armstrong J."/>
            <person name="Shendure J."/>
            <person name="Paten B."/>
            <person name="Wilson R."/>
            <person name="Chao H."/>
            <person name="Schneider V."/>
            <person name="Ventura M."/>
            <person name="Kronenberg Z."/>
            <person name="Murali S."/>
            <person name="Gordon D."/>
            <person name="Cantsilieris S."/>
            <person name="Munson K."/>
            <person name="Nelson B."/>
            <person name="Raja A."/>
            <person name="Underwood J."/>
            <person name="Diekhans M."/>
            <person name="Fiddes I."/>
            <person name="Haussler D."/>
            <person name="Eichler E."/>
        </authorList>
    </citation>
    <scope>NUCLEOTIDE SEQUENCE [LARGE SCALE GENOMIC DNA]</scope>
    <source>
        <strain evidence="2">Yerkes chimp pedigree #C0471</strain>
    </source>
</reference>
<proteinExistence type="predicted"/>
<gene>
    <name evidence="2" type="ORF">CK820_G0035464</name>
</gene>
<protein>
    <submittedName>
        <fullName evidence="2">MARS isoform 2</fullName>
    </submittedName>
</protein>
<accession>A0A2J8KW53</accession>
<dbReference type="InterPro" id="IPR041598">
    <property type="entry name" value="MARS_N"/>
</dbReference>
<evidence type="ECO:0000313" key="2">
    <source>
        <dbReference type="EMBL" id="PNI39252.1"/>
    </source>
</evidence>
<name>A0A2J8KW53_PANTR</name>
<dbReference type="EMBL" id="NBAG03000333">
    <property type="protein sequence ID" value="PNI39252.1"/>
    <property type="molecule type" value="Genomic_DNA"/>
</dbReference>
<comment type="caution">
    <text evidence="2">The sequence shown here is derived from an EMBL/GenBank/DDBJ whole genome shotgun (WGS) entry which is preliminary data.</text>
</comment>
<dbReference type="InterPro" id="IPR036282">
    <property type="entry name" value="Glutathione-S-Trfase_C_sf"/>
</dbReference>
<dbReference type="SUPFAM" id="SSF47616">
    <property type="entry name" value="GST C-terminal domain-like"/>
    <property type="match status" value="1"/>
</dbReference>
<organism evidence="2 3">
    <name type="scientific">Pan troglodytes</name>
    <name type="common">Chimpanzee</name>
    <dbReference type="NCBI Taxonomy" id="9598"/>
    <lineage>
        <taxon>Eukaryota</taxon>
        <taxon>Metazoa</taxon>
        <taxon>Chordata</taxon>
        <taxon>Craniata</taxon>
        <taxon>Vertebrata</taxon>
        <taxon>Euteleostomi</taxon>
        <taxon>Mammalia</taxon>
        <taxon>Eutheria</taxon>
        <taxon>Euarchontoglires</taxon>
        <taxon>Primates</taxon>
        <taxon>Haplorrhini</taxon>
        <taxon>Catarrhini</taxon>
        <taxon>Hominidae</taxon>
        <taxon>Pan</taxon>
    </lineage>
</organism>
<dbReference type="Proteomes" id="UP000236370">
    <property type="component" value="Unassembled WGS sequence"/>
</dbReference>
<feature type="domain" description="Methionine--tRNA ligase N-terminal" evidence="1">
    <location>
        <begin position="1"/>
        <end position="74"/>
    </location>
</feature>
<dbReference type="Pfam" id="PF18485">
    <property type="entry name" value="GST_N_5"/>
    <property type="match status" value="1"/>
</dbReference>
<sequence length="140" mass="15425">MRLFVSEGVPGCLPVLAAAGRARGRAEVLISTVGPEDCVVPFLTRPKVPVLQLDSGNYLFSTSAICRYFFLLSGWEQDDLTNQWLEWEATELQPALSAALYYLVVQGKKGEDVLGSVRRALTHIDHSLSRQNCPFLAGRS</sequence>